<dbReference type="HOGENOM" id="CLU_028723_4_0_1"/>
<evidence type="ECO:0000256" key="5">
    <source>
        <dbReference type="ARBA" id="ARBA00022792"/>
    </source>
</evidence>
<proteinExistence type="inferred from homology"/>
<keyword evidence="3" id="KW-0645">Protease</keyword>
<evidence type="ECO:0000256" key="6">
    <source>
        <dbReference type="ARBA" id="ARBA00022801"/>
    </source>
</evidence>
<dbReference type="PANTHER" id="PTHR46041">
    <property type="entry name" value="MITOCHONDRIAL INNER MEMBRANE PROTEASE SUBUNIT 2"/>
    <property type="match status" value="1"/>
</dbReference>
<gene>
    <name evidence="10" type="ORF">CPSG_04805</name>
</gene>
<dbReference type="PANTHER" id="PTHR46041:SF2">
    <property type="entry name" value="MITOCHONDRIAL INNER MEMBRANE PROTEASE SUBUNIT 2"/>
    <property type="match status" value="1"/>
</dbReference>
<keyword evidence="6" id="KW-0378">Hydrolase</keyword>
<evidence type="ECO:0000256" key="3">
    <source>
        <dbReference type="ARBA" id="ARBA00022670"/>
    </source>
</evidence>
<dbReference type="GO" id="GO:0042720">
    <property type="term" value="C:mitochondrial inner membrane peptidase complex"/>
    <property type="evidence" value="ECO:0007669"/>
    <property type="project" value="InterPro"/>
</dbReference>
<keyword evidence="5" id="KW-0999">Mitochondrion inner membrane</keyword>
<dbReference type="Pfam" id="PF10502">
    <property type="entry name" value="Peptidase_S26"/>
    <property type="match status" value="1"/>
</dbReference>
<dbReference type="AlphaFoldDB" id="E9D5C5"/>
<accession>E9D5C5</accession>
<comment type="similarity">
    <text evidence="2">Belongs to the peptidase S26 family. IMP2 subfamily.</text>
</comment>
<dbReference type="NCBIfam" id="TIGR02227">
    <property type="entry name" value="sigpep_I_bact"/>
    <property type="match status" value="1"/>
</dbReference>
<protein>
    <submittedName>
        <fullName evidence="10">Uncharacterized protein</fullName>
    </submittedName>
</protein>
<evidence type="ECO:0000313" key="11">
    <source>
        <dbReference type="Proteomes" id="UP000002497"/>
    </source>
</evidence>
<evidence type="ECO:0000256" key="7">
    <source>
        <dbReference type="ARBA" id="ARBA00022989"/>
    </source>
</evidence>
<dbReference type="Proteomes" id="UP000002497">
    <property type="component" value="Unassembled WGS sequence"/>
</dbReference>
<keyword evidence="4" id="KW-0812">Transmembrane</keyword>
<evidence type="ECO:0000256" key="2">
    <source>
        <dbReference type="ARBA" id="ARBA00007066"/>
    </source>
</evidence>
<dbReference type="STRING" id="443226.E9D5C5"/>
<comment type="subcellular location">
    <subcellularLocation>
        <location evidence="1">Mitochondrion inner membrane</location>
        <topology evidence="1">Single-pass membrane protein</topology>
    </subcellularLocation>
</comment>
<evidence type="ECO:0000313" key="10">
    <source>
        <dbReference type="EMBL" id="EFW18119.1"/>
    </source>
</evidence>
<evidence type="ECO:0000256" key="8">
    <source>
        <dbReference type="ARBA" id="ARBA00023128"/>
    </source>
</evidence>
<dbReference type="EMBL" id="GL636492">
    <property type="protein sequence ID" value="EFW18119.1"/>
    <property type="molecule type" value="Genomic_DNA"/>
</dbReference>
<dbReference type="GO" id="GO:0006627">
    <property type="term" value="P:protein processing involved in protein targeting to mitochondrion"/>
    <property type="evidence" value="ECO:0007669"/>
    <property type="project" value="InterPro"/>
</dbReference>
<keyword evidence="11" id="KW-1185">Reference proteome</keyword>
<dbReference type="SUPFAM" id="SSF51306">
    <property type="entry name" value="LexA/Signal peptidase"/>
    <property type="match status" value="1"/>
</dbReference>
<evidence type="ECO:0000256" key="1">
    <source>
        <dbReference type="ARBA" id="ARBA00004434"/>
    </source>
</evidence>
<dbReference type="VEuPathDB" id="FungiDB:CPSG_04805"/>
<reference evidence="11" key="2">
    <citation type="submission" date="2010-03" db="EMBL/GenBank/DDBJ databases">
        <title>The genome sequence of Coccidioides posadasii strain Silveira.</title>
        <authorList>
            <consortium name="The Broad Institute Genome Sequencing Center for Infectious Disease"/>
            <person name="Neafsey D."/>
            <person name="Orbach M."/>
            <person name="Henn M.R."/>
            <person name="Cole G.T."/>
            <person name="Galgiani J."/>
            <person name="Gardner M.J."/>
            <person name="Kirkland T.N."/>
            <person name="Taylor J.W."/>
            <person name="Young S.K."/>
            <person name="Zeng Q."/>
            <person name="Koehrsen M."/>
            <person name="Alvarado L."/>
            <person name="Berlin A."/>
            <person name="Borenstein D."/>
            <person name="Chapman S.B."/>
            <person name="Chen Z."/>
            <person name="Engels R."/>
            <person name="Freedman E."/>
            <person name="Gellesch M."/>
            <person name="Goldberg J."/>
            <person name="Griggs A."/>
            <person name="Gujja S."/>
            <person name="Heilman E."/>
            <person name="Heiman D."/>
            <person name="Howarth C."/>
            <person name="Jen D."/>
            <person name="Larson L."/>
            <person name="Mehta T."/>
            <person name="Neiman D."/>
            <person name="Park D."/>
            <person name="Pearson M."/>
            <person name="Richards J."/>
            <person name="Roberts A."/>
            <person name="Saif S."/>
            <person name="Shea T."/>
            <person name="Shenoy N."/>
            <person name="Sisk P."/>
            <person name="Stolte C."/>
            <person name="Sykes S."/>
            <person name="Walk T."/>
            <person name="White J."/>
            <person name="Yandava C."/>
            <person name="Haas B."/>
            <person name="Nusbaum C."/>
            <person name="Birren B."/>
        </authorList>
    </citation>
    <scope>NUCLEOTIDE SEQUENCE [LARGE SCALE GENOMIC DNA]</scope>
    <source>
        <strain evidence="11">RMSCC 757 / Silveira</strain>
    </source>
</reference>
<keyword evidence="7" id="KW-1133">Transmembrane helix</keyword>
<dbReference type="CDD" id="cd06530">
    <property type="entry name" value="S26_SPase_I"/>
    <property type="match status" value="1"/>
</dbReference>
<dbReference type="OrthoDB" id="9996127at2759"/>
<dbReference type="eggNOG" id="KOG1568">
    <property type="taxonomic scope" value="Eukaryota"/>
</dbReference>
<keyword evidence="8" id="KW-0496">Mitochondrion</keyword>
<dbReference type="GO" id="GO:0004252">
    <property type="term" value="F:serine-type endopeptidase activity"/>
    <property type="evidence" value="ECO:0007669"/>
    <property type="project" value="InterPro"/>
</dbReference>
<evidence type="ECO:0000256" key="9">
    <source>
        <dbReference type="ARBA" id="ARBA00023136"/>
    </source>
</evidence>
<dbReference type="InterPro" id="IPR019533">
    <property type="entry name" value="Peptidase_S26"/>
</dbReference>
<dbReference type="VEuPathDB" id="FungiDB:D8B26_004969"/>
<reference evidence="11" key="1">
    <citation type="journal article" date="2010" name="Genome Res.">
        <title>Population genomic sequencing of Coccidioides fungi reveals recent hybridization and transposon control.</title>
        <authorList>
            <person name="Neafsey D.E."/>
            <person name="Barker B.M."/>
            <person name="Sharpton T.J."/>
            <person name="Stajich J.E."/>
            <person name="Park D.J."/>
            <person name="Whiston E."/>
            <person name="Hung C.-Y."/>
            <person name="McMahan C."/>
            <person name="White J."/>
            <person name="Sykes S."/>
            <person name="Heiman D."/>
            <person name="Young S."/>
            <person name="Zeng Q."/>
            <person name="Abouelleil A."/>
            <person name="Aftuck L."/>
            <person name="Bessette D."/>
            <person name="Brown A."/>
            <person name="FitzGerald M."/>
            <person name="Lui A."/>
            <person name="Macdonald J.P."/>
            <person name="Priest M."/>
            <person name="Orbach M.J."/>
            <person name="Galgiani J.N."/>
            <person name="Kirkland T.N."/>
            <person name="Cole G.T."/>
            <person name="Birren B.W."/>
            <person name="Henn M.R."/>
            <person name="Taylor J.W."/>
            <person name="Rounsley S.D."/>
        </authorList>
    </citation>
    <scope>NUCLEOTIDE SEQUENCE [LARGE SCALE GENOMIC DNA]</scope>
    <source>
        <strain evidence="11">RMSCC 757 / Silveira</strain>
    </source>
</reference>
<dbReference type="Gene3D" id="2.10.109.10">
    <property type="entry name" value="Umud Fragment, subunit A"/>
    <property type="match status" value="1"/>
</dbReference>
<organism evidence="11">
    <name type="scientific">Coccidioides posadasii (strain RMSCC 757 / Silveira)</name>
    <name type="common">Valley fever fungus</name>
    <dbReference type="NCBI Taxonomy" id="443226"/>
    <lineage>
        <taxon>Eukaryota</taxon>
        <taxon>Fungi</taxon>
        <taxon>Dikarya</taxon>
        <taxon>Ascomycota</taxon>
        <taxon>Pezizomycotina</taxon>
        <taxon>Eurotiomycetes</taxon>
        <taxon>Eurotiomycetidae</taxon>
        <taxon>Onygenales</taxon>
        <taxon>Onygenaceae</taxon>
        <taxon>Coccidioides</taxon>
    </lineage>
</organism>
<keyword evidence="9" id="KW-0472">Membrane</keyword>
<dbReference type="InterPro" id="IPR037730">
    <property type="entry name" value="IMP2"/>
</dbReference>
<sequence length="314" mass="34926">MSFPCLRNAFIRYTHFQTLRSHRFSTLCAQLHSVNPQSQIPRVPNASSPPKSGSSGPGTGSNSGSKSRPRSPFLSFAKAFFLTLIPVTPIVVVFREHIISTYPVGGPSMAPYLNATYGVEDLARETVVVSKLLWLRSTRHGKEGGIGDENWKGLHRGMVVMFRSPRNPEVLAIKRIIGLPGDEVTPRPAPLSSYSVQFPHLPDSIHPTHPQIVSYNHVWVEGDANDTSKSLDSNTYGPISMNLITGRVVGVVWPWERRRMLRWELWDPAANVPDIDVSDVPELEWEREAGGEAGRSQRMRVRKSVISVEAPFVS</sequence>
<dbReference type="InterPro" id="IPR036286">
    <property type="entry name" value="LexA/Signal_pep-like_sf"/>
</dbReference>
<evidence type="ECO:0000256" key="4">
    <source>
        <dbReference type="ARBA" id="ARBA00022692"/>
    </source>
</evidence>
<dbReference type="GO" id="GO:0006465">
    <property type="term" value="P:signal peptide processing"/>
    <property type="evidence" value="ECO:0007669"/>
    <property type="project" value="InterPro"/>
</dbReference>
<dbReference type="InterPro" id="IPR000223">
    <property type="entry name" value="Pept_S26A_signal_pept_1"/>
</dbReference>
<dbReference type="OMA" id="VNMWPWG"/>
<name>E9D5C5_COCPS</name>
<dbReference type="PRINTS" id="PR00727">
    <property type="entry name" value="LEADERPTASE"/>
</dbReference>